<dbReference type="GO" id="GO:0005886">
    <property type="term" value="C:plasma membrane"/>
    <property type="evidence" value="ECO:0007669"/>
    <property type="project" value="UniProtKB-SubCell"/>
</dbReference>
<dbReference type="Proteomes" id="UP001273589">
    <property type="component" value="Unassembled WGS sequence"/>
</dbReference>
<dbReference type="EC" id="4.2.2.29" evidence="7"/>
<dbReference type="CDD" id="cd08010">
    <property type="entry name" value="MltG_like"/>
    <property type="match status" value="1"/>
</dbReference>
<comment type="caution">
    <text evidence="9">The sequence shown here is derived from an EMBL/GenBank/DDBJ whole genome shotgun (WGS) entry which is preliminary data.</text>
</comment>
<evidence type="ECO:0000313" key="10">
    <source>
        <dbReference type="Proteomes" id="UP001273589"/>
    </source>
</evidence>
<evidence type="ECO:0000256" key="8">
    <source>
        <dbReference type="SAM" id="MobiDB-lite"/>
    </source>
</evidence>
<dbReference type="PANTHER" id="PTHR30518:SF2">
    <property type="entry name" value="ENDOLYTIC MUREIN TRANSGLYCOSYLASE"/>
    <property type="match status" value="1"/>
</dbReference>
<keyword evidence="4 7" id="KW-0472">Membrane</keyword>
<dbReference type="HAMAP" id="MF_02065">
    <property type="entry name" value="MltG"/>
    <property type="match status" value="1"/>
</dbReference>
<evidence type="ECO:0000256" key="6">
    <source>
        <dbReference type="ARBA" id="ARBA00023316"/>
    </source>
</evidence>
<organism evidence="9 10">
    <name type="scientific">Streptomyces europaeiscabiei</name>
    <dbReference type="NCBI Taxonomy" id="146819"/>
    <lineage>
        <taxon>Bacteria</taxon>
        <taxon>Bacillati</taxon>
        <taxon>Actinomycetota</taxon>
        <taxon>Actinomycetes</taxon>
        <taxon>Kitasatosporales</taxon>
        <taxon>Streptomycetaceae</taxon>
        <taxon>Streptomyces</taxon>
    </lineage>
</organism>
<dbReference type="GO" id="GO:0008932">
    <property type="term" value="F:lytic endotransglycosylase activity"/>
    <property type="evidence" value="ECO:0007669"/>
    <property type="project" value="UniProtKB-UniRule"/>
</dbReference>
<evidence type="ECO:0000256" key="5">
    <source>
        <dbReference type="ARBA" id="ARBA00023239"/>
    </source>
</evidence>
<proteinExistence type="inferred from homology"/>
<accession>A0AAJ2PR22</accession>
<evidence type="ECO:0000256" key="1">
    <source>
        <dbReference type="ARBA" id="ARBA00022475"/>
    </source>
</evidence>
<dbReference type="Pfam" id="PF02618">
    <property type="entry name" value="YceG"/>
    <property type="match status" value="1"/>
</dbReference>
<keyword evidence="3 7" id="KW-1133">Transmembrane helix</keyword>
<dbReference type="NCBIfam" id="TIGR00247">
    <property type="entry name" value="endolytic transglycosylase MltG"/>
    <property type="match status" value="1"/>
</dbReference>
<evidence type="ECO:0000256" key="7">
    <source>
        <dbReference type="HAMAP-Rule" id="MF_02065"/>
    </source>
</evidence>
<protein>
    <recommendedName>
        <fullName evidence="7">Endolytic murein transglycosylase</fullName>
        <ecNumber evidence="7">4.2.2.29</ecNumber>
    </recommendedName>
    <alternativeName>
        <fullName evidence="7">Peptidoglycan lytic transglycosylase</fullName>
    </alternativeName>
    <alternativeName>
        <fullName evidence="7">Peptidoglycan polymerization terminase</fullName>
    </alternativeName>
</protein>
<keyword evidence="5 7" id="KW-0456">Lyase</keyword>
<dbReference type="Gene3D" id="3.30.1490.480">
    <property type="entry name" value="Endolytic murein transglycosylase"/>
    <property type="match status" value="1"/>
</dbReference>
<dbReference type="RefSeq" id="WP_319692903.1">
    <property type="nucleotide sequence ID" value="NZ_JARAWN010000104.1"/>
</dbReference>
<comment type="catalytic activity">
    <reaction evidence="7">
        <text>a peptidoglycan chain = a peptidoglycan chain with N-acetyl-1,6-anhydromuramyl-[peptide] at the reducing end + a peptidoglycan chain with N-acetylglucosamine at the non-reducing end.</text>
        <dbReference type="EC" id="4.2.2.29"/>
    </reaction>
</comment>
<feature type="region of interest" description="Disordered" evidence="8">
    <location>
        <begin position="1"/>
        <end position="242"/>
    </location>
</feature>
<comment type="similarity">
    <text evidence="7">Belongs to the transglycosylase MltG family.</text>
</comment>
<dbReference type="EMBL" id="JARAWN010000104">
    <property type="protein sequence ID" value="MDX3131723.1"/>
    <property type="molecule type" value="Genomic_DNA"/>
</dbReference>
<sequence>MTEYGRGPGSEPWHPDDPLYGDGGWDGQQAQAGQQSPYGGQPQQQYPEQQQYQQQYDNGNGAWNNGHQDAYAQQQYQQEYGDPGQQYPGQNQHQQQYTGHGQQQYDHTNGGWNNGTHQHAQAPYVADPADPYGAQQQAMAYGGGQQDFYGTPDAYPPPEPPSRRRAEPTPAAAPSPEPEADQQSPAAERTDWDPGPDQGEHAFFAGGGDDDDDDEAGERAGRGDRKGRGGKAKKPGKGGKKRRSGLACLVVVVVLGGGFAGVSYFGYQFFQSRFGENPDYSGDGTDEVVTITVAKGEFGSDIGQKLKTAGVVKSVDAFTAALAKNPDRQIQVGVYLLNKEMSAESAIALMLDPKSQNNFTVIEGDRNNVVYAKIDKELGLDKGSTKEVAEKKWASLGLPDWANDNDDIKDPLEGFLYPSTYPIAKGMKPEAVLKEMVDLAKAKYEELDLEGKAKGLKLENPLQVLTVASLVQAEGKYKKDFLKVSRVVYNRLAENNTETYGLLDFDSTVNYLRGESKLATGSVNSLRQIDDPYNTYKFTGLPPGPIDNPGEVAIKAALKPAKGDWYYFVSINADETLFAVTNEEHNRNRKKYEEEQNG</sequence>
<dbReference type="PANTHER" id="PTHR30518">
    <property type="entry name" value="ENDOLYTIC MUREIN TRANSGLYCOSYLASE"/>
    <property type="match status" value="1"/>
</dbReference>
<dbReference type="GO" id="GO:0009252">
    <property type="term" value="P:peptidoglycan biosynthetic process"/>
    <property type="evidence" value="ECO:0007669"/>
    <property type="project" value="UniProtKB-UniRule"/>
</dbReference>
<evidence type="ECO:0000256" key="4">
    <source>
        <dbReference type="ARBA" id="ARBA00023136"/>
    </source>
</evidence>
<feature type="compositionally biased region" description="Basic and acidic residues" evidence="8">
    <location>
        <begin position="217"/>
        <end position="227"/>
    </location>
</feature>
<comment type="subcellular location">
    <subcellularLocation>
        <location evidence="7">Cell membrane</location>
        <topology evidence="7">Single-pass membrane protein</topology>
    </subcellularLocation>
</comment>
<keyword evidence="6 7" id="KW-0961">Cell wall biogenesis/degradation</keyword>
<gene>
    <name evidence="7 9" type="primary">mltG</name>
    <name evidence="9" type="ORF">PV367_18445</name>
</gene>
<dbReference type="InterPro" id="IPR003770">
    <property type="entry name" value="MLTG-like"/>
</dbReference>
<feature type="compositionally biased region" description="Polar residues" evidence="8">
    <location>
        <begin position="110"/>
        <end position="119"/>
    </location>
</feature>
<feature type="site" description="Important for catalytic activity" evidence="7">
    <location>
        <position position="474"/>
    </location>
</feature>
<feature type="compositionally biased region" description="Low complexity" evidence="8">
    <location>
        <begin position="27"/>
        <end position="107"/>
    </location>
</feature>
<comment type="function">
    <text evidence="7">Functions as a peptidoglycan terminase that cleaves nascent peptidoglycan strands endolytically to terminate their elongation.</text>
</comment>
<feature type="transmembrane region" description="Helical" evidence="7">
    <location>
        <begin position="246"/>
        <end position="267"/>
    </location>
</feature>
<name>A0AAJ2PR22_9ACTN</name>
<reference evidence="9" key="1">
    <citation type="journal article" date="2023" name="Microb. Genom.">
        <title>Mesoterricola silvestris gen. nov., sp. nov., Mesoterricola sediminis sp. nov., Geothrix oryzae sp. nov., Geothrix edaphica sp. nov., Geothrix rubra sp. nov., and Geothrix limicola sp. nov., six novel members of Acidobacteriota isolated from soils.</title>
        <authorList>
            <person name="Weisberg A.J."/>
            <person name="Pearce E."/>
            <person name="Kramer C.G."/>
            <person name="Chang J.H."/>
            <person name="Clarke C.R."/>
        </authorList>
    </citation>
    <scope>NUCLEOTIDE SEQUENCE</scope>
    <source>
        <strain evidence="9">ND06-05F</strain>
    </source>
</reference>
<evidence type="ECO:0000256" key="3">
    <source>
        <dbReference type="ARBA" id="ARBA00022989"/>
    </source>
</evidence>
<dbReference type="GO" id="GO:0071555">
    <property type="term" value="P:cell wall organization"/>
    <property type="evidence" value="ECO:0007669"/>
    <property type="project" value="UniProtKB-KW"/>
</dbReference>
<keyword evidence="1 7" id="KW-1003">Cell membrane</keyword>
<evidence type="ECO:0000256" key="2">
    <source>
        <dbReference type="ARBA" id="ARBA00022692"/>
    </source>
</evidence>
<evidence type="ECO:0000313" key="9">
    <source>
        <dbReference type="EMBL" id="MDX3131723.1"/>
    </source>
</evidence>
<keyword evidence="2 7" id="KW-0812">Transmembrane</keyword>
<feature type="compositionally biased region" description="Basic residues" evidence="8">
    <location>
        <begin position="228"/>
        <end position="242"/>
    </location>
</feature>
<dbReference type="AlphaFoldDB" id="A0AAJ2PR22"/>